<sequence length="155" mass="17459">MATDEAKRRTRSDYPYFLDFRTRWSDNDQYSHINNSIYYHLFDSIVNSYLIEHCALEPAKSPHIGLVVSSHCQFFAPLSFPDVLDLGLRVNHLGRSSVVYEVGVFKRGAERPAAVGGYTHVFVEQVSRKSATIPEGTRNGLQRLLAPSSTPDAKL</sequence>
<dbReference type="FunFam" id="3.10.129.10:FF:000104">
    <property type="entry name" value="Thioesterase family protein (AFU_orthologue AFUA_2G16350)"/>
    <property type="match status" value="1"/>
</dbReference>
<dbReference type="GO" id="GO:0047617">
    <property type="term" value="F:fatty acyl-CoA hydrolase activity"/>
    <property type="evidence" value="ECO:0007669"/>
    <property type="project" value="TreeGrafter"/>
</dbReference>
<dbReference type="CDD" id="cd00586">
    <property type="entry name" value="4HBT"/>
    <property type="match status" value="1"/>
</dbReference>
<gene>
    <name evidence="4" type="ORF">CONPUDRAFT_166675</name>
</gene>
<comment type="similarity">
    <text evidence="1">Belongs to the 4-hydroxybenzoyl-CoA thioesterase family.</text>
</comment>
<evidence type="ECO:0000256" key="2">
    <source>
        <dbReference type="ARBA" id="ARBA00022801"/>
    </source>
</evidence>
<dbReference type="PANTHER" id="PTHR31793:SF27">
    <property type="entry name" value="NOVEL THIOESTERASE SUPERFAMILY DOMAIN AND SAPOSIN A-TYPE DOMAIN CONTAINING PROTEIN (0610012H03RIK)"/>
    <property type="match status" value="1"/>
</dbReference>
<dbReference type="RefSeq" id="XP_007770363.1">
    <property type="nucleotide sequence ID" value="XM_007772173.1"/>
</dbReference>
<dbReference type="EMBL" id="JH711580">
    <property type="protein sequence ID" value="EIW80083.1"/>
    <property type="molecule type" value="Genomic_DNA"/>
</dbReference>
<comment type="caution">
    <text evidence="4">The sequence shown here is derived from an EMBL/GenBank/DDBJ whole genome shotgun (WGS) entry which is preliminary data.</text>
</comment>
<dbReference type="InterPro" id="IPR029069">
    <property type="entry name" value="HotDog_dom_sf"/>
</dbReference>
<accession>A0A5M3MLU2</accession>
<evidence type="ECO:0000259" key="3">
    <source>
        <dbReference type="Pfam" id="PF03061"/>
    </source>
</evidence>
<dbReference type="Proteomes" id="UP000053558">
    <property type="component" value="Unassembled WGS sequence"/>
</dbReference>
<proteinExistence type="inferred from homology"/>
<dbReference type="Pfam" id="PF03061">
    <property type="entry name" value="4HBT"/>
    <property type="match status" value="1"/>
</dbReference>
<dbReference type="SUPFAM" id="SSF54637">
    <property type="entry name" value="Thioesterase/thiol ester dehydrase-isomerase"/>
    <property type="match status" value="1"/>
</dbReference>
<keyword evidence="5" id="KW-1185">Reference proteome</keyword>
<dbReference type="InterPro" id="IPR006683">
    <property type="entry name" value="Thioestr_dom"/>
</dbReference>
<name>A0A5M3MLU2_CONPW</name>
<dbReference type="KEGG" id="cput:CONPUDRAFT_166675"/>
<organism evidence="4 5">
    <name type="scientific">Coniophora puteana (strain RWD-64-598)</name>
    <name type="common">Brown rot fungus</name>
    <dbReference type="NCBI Taxonomy" id="741705"/>
    <lineage>
        <taxon>Eukaryota</taxon>
        <taxon>Fungi</taxon>
        <taxon>Dikarya</taxon>
        <taxon>Basidiomycota</taxon>
        <taxon>Agaricomycotina</taxon>
        <taxon>Agaricomycetes</taxon>
        <taxon>Agaricomycetidae</taxon>
        <taxon>Boletales</taxon>
        <taxon>Coniophorineae</taxon>
        <taxon>Coniophoraceae</taxon>
        <taxon>Coniophora</taxon>
    </lineage>
</organism>
<keyword evidence="4" id="KW-0413">Isomerase</keyword>
<keyword evidence="2" id="KW-0378">Hydrolase</keyword>
<feature type="domain" description="Thioesterase" evidence="3">
    <location>
        <begin position="31"/>
        <end position="108"/>
    </location>
</feature>
<protein>
    <submittedName>
        <fullName evidence="4">Thioesterase thiol ester dehydrase-isomerase</fullName>
    </submittedName>
</protein>
<reference evidence="5" key="1">
    <citation type="journal article" date="2012" name="Science">
        <title>The Paleozoic origin of enzymatic lignin decomposition reconstructed from 31 fungal genomes.</title>
        <authorList>
            <person name="Floudas D."/>
            <person name="Binder M."/>
            <person name="Riley R."/>
            <person name="Barry K."/>
            <person name="Blanchette R.A."/>
            <person name="Henrissat B."/>
            <person name="Martinez A.T."/>
            <person name="Otillar R."/>
            <person name="Spatafora J.W."/>
            <person name="Yadav J.S."/>
            <person name="Aerts A."/>
            <person name="Benoit I."/>
            <person name="Boyd A."/>
            <person name="Carlson A."/>
            <person name="Copeland A."/>
            <person name="Coutinho P.M."/>
            <person name="de Vries R.P."/>
            <person name="Ferreira P."/>
            <person name="Findley K."/>
            <person name="Foster B."/>
            <person name="Gaskell J."/>
            <person name="Glotzer D."/>
            <person name="Gorecki P."/>
            <person name="Heitman J."/>
            <person name="Hesse C."/>
            <person name="Hori C."/>
            <person name="Igarashi K."/>
            <person name="Jurgens J.A."/>
            <person name="Kallen N."/>
            <person name="Kersten P."/>
            <person name="Kohler A."/>
            <person name="Kuees U."/>
            <person name="Kumar T.K.A."/>
            <person name="Kuo A."/>
            <person name="LaButti K."/>
            <person name="Larrondo L.F."/>
            <person name="Lindquist E."/>
            <person name="Ling A."/>
            <person name="Lombard V."/>
            <person name="Lucas S."/>
            <person name="Lundell T."/>
            <person name="Martin R."/>
            <person name="McLaughlin D.J."/>
            <person name="Morgenstern I."/>
            <person name="Morin E."/>
            <person name="Murat C."/>
            <person name="Nagy L.G."/>
            <person name="Nolan M."/>
            <person name="Ohm R.A."/>
            <person name="Patyshakuliyeva A."/>
            <person name="Rokas A."/>
            <person name="Ruiz-Duenas F.J."/>
            <person name="Sabat G."/>
            <person name="Salamov A."/>
            <person name="Samejima M."/>
            <person name="Schmutz J."/>
            <person name="Slot J.C."/>
            <person name="St John F."/>
            <person name="Stenlid J."/>
            <person name="Sun H."/>
            <person name="Sun S."/>
            <person name="Syed K."/>
            <person name="Tsang A."/>
            <person name="Wiebenga A."/>
            <person name="Young D."/>
            <person name="Pisabarro A."/>
            <person name="Eastwood D.C."/>
            <person name="Martin F."/>
            <person name="Cullen D."/>
            <person name="Grigoriev I.V."/>
            <person name="Hibbett D.S."/>
        </authorList>
    </citation>
    <scope>NUCLEOTIDE SEQUENCE [LARGE SCALE GENOMIC DNA]</scope>
    <source>
        <strain evidence="5">RWD-64-598 SS2</strain>
    </source>
</reference>
<dbReference type="PANTHER" id="PTHR31793">
    <property type="entry name" value="4-HYDROXYBENZOYL-COA THIOESTERASE FAMILY MEMBER"/>
    <property type="match status" value="1"/>
</dbReference>
<dbReference type="GeneID" id="19205609"/>
<evidence type="ECO:0000256" key="1">
    <source>
        <dbReference type="ARBA" id="ARBA00005953"/>
    </source>
</evidence>
<evidence type="ECO:0000313" key="4">
    <source>
        <dbReference type="EMBL" id="EIW80083.1"/>
    </source>
</evidence>
<evidence type="ECO:0000313" key="5">
    <source>
        <dbReference type="Proteomes" id="UP000053558"/>
    </source>
</evidence>
<dbReference type="GO" id="GO:0016853">
    <property type="term" value="F:isomerase activity"/>
    <property type="evidence" value="ECO:0007669"/>
    <property type="project" value="UniProtKB-KW"/>
</dbReference>
<dbReference type="Gene3D" id="3.10.129.10">
    <property type="entry name" value="Hotdog Thioesterase"/>
    <property type="match status" value="1"/>
</dbReference>
<dbReference type="OrthoDB" id="2420454at2759"/>
<dbReference type="OMA" id="DNDAYGH"/>
<dbReference type="AlphaFoldDB" id="A0A5M3MLU2"/>
<dbReference type="InterPro" id="IPR050563">
    <property type="entry name" value="4-hydroxybenzoyl-CoA_TE"/>
</dbReference>